<dbReference type="PANTHER" id="PTHR37422">
    <property type="entry name" value="TEICHURONIC ACID BIOSYNTHESIS PROTEIN TUAE"/>
    <property type="match status" value="1"/>
</dbReference>
<evidence type="ECO:0000313" key="7">
    <source>
        <dbReference type="Proteomes" id="UP000283786"/>
    </source>
</evidence>
<dbReference type="AlphaFoldDB" id="A0A418SD64"/>
<evidence type="ECO:0000256" key="4">
    <source>
        <dbReference type="ARBA" id="ARBA00023136"/>
    </source>
</evidence>
<evidence type="ECO:0000313" key="6">
    <source>
        <dbReference type="EMBL" id="QPM92546.1"/>
    </source>
</evidence>
<dbReference type="InterPro" id="IPR051533">
    <property type="entry name" value="WaaL-like"/>
</dbReference>
<dbReference type="KEGG" id="palw:PSAL_038100"/>
<reference evidence="6 7" key="1">
    <citation type="submission" date="2020-08" db="EMBL/GenBank/DDBJ databases">
        <title>Genome sequence of Rhodobacteraceae bacterium Lw-13e.</title>
        <authorList>
            <person name="Poehlein A."/>
            <person name="Wolter L."/>
            <person name="Daniel R."/>
            <person name="Brinkhoff T."/>
        </authorList>
    </citation>
    <scope>NUCLEOTIDE SEQUENCE [LARGE SCALE GENOMIC DNA]</scope>
    <source>
        <strain evidence="6 7">Lw-13e</strain>
        <plasmid evidence="6 7">p49</plasmid>
    </source>
</reference>
<geneLocation type="plasmid" evidence="6 7">
    <name>p49</name>
</geneLocation>
<dbReference type="EMBL" id="CP060439">
    <property type="protein sequence ID" value="QPM92546.1"/>
    <property type="molecule type" value="Genomic_DNA"/>
</dbReference>
<name>A0A418SD64_9RHOB</name>
<accession>A0A418SD64</accession>
<gene>
    <name evidence="6" type="ORF">PSAL_038100</name>
</gene>
<dbReference type="GO" id="GO:0016020">
    <property type="term" value="C:membrane"/>
    <property type="evidence" value="ECO:0007669"/>
    <property type="project" value="UniProtKB-SubCell"/>
</dbReference>
<evidence type="ECO:0000256" key="2">
    <source>
        <dbReference type="ARBA" id="ARBA00022692"/>
    </source>
</evidence>
<sequence length="420" mass="46990">MAETYPTHQTTPAMHRAASQAAGRQNYWYVSVFIFLAMSLELHFFSAGANLGILFLLCFFMLLVADRFLNQRPMSPLLAHDWVYLFYIALTMASALWSVVPGRTIVAALPQFALLGLTLAMWRVPTTTIIRQIMIFAVVAAVLSIMMIPVSSSLAYQPSSSTGGAELRGVFKHQLRLGAFMAMAMGFYVVAWLNGDLLRVMLRSRGRAVFVFLILMVTLYLSQTRLYVVTAILALLLSLALSRRGAKKWITVVLAVLAVVVIGASSQEILFWLESQGVDTGLTGRVLIWQRTLEAIEPAKQLLGYGFRTYDQSYFDYIFRGDYRPAHSHNSFIQAYFETGRIGQIAVIVLILTQLSAAWRASAETNRHSYSLFLVLYVTLGSLFGMNYAGALSTIFCLMFLLLASETRWREREAEGLPAF</sequence>
<evidence type="ECO:0000256" key="3">
    <source>
        <dbReference type="ARBA" id="ARBA00022989"/>
    </source>
</evidence>
<dbReference type="Proteomes" id="UP000283786">
    <property type="component" value="Plasmid p49"/>
</dbReference>
<dbReference type="InterPro" id="IPR007016">
    <property type="entry name" value="O-antigen_ligase-rel_domated"/>
</dbReference>
<organism evidence="6 7">
    <name type="scientific">Pseudooceanicola algae</name>
    <dbReference type="NCBI Taxonomy" id="1537215"/>
    <lineage>
        <taxon>Bacteria</taxon>
        <taxon>Pseudomonadati</taxon>
        <taxon>Pseudomonadota</taxon>
        <taxon>Alphaproteobacteria</taxon>
        <taxon>Rhodobacterales</taxon>
        <taxon>Paracoccaceae</taxon>
        <taxon>Pseudooceanicola</taxon>
    </lineage>
</organism>
<evidence type="ECO:0000256" key="1">
    <source>
        <dbReference type="ARBA" id="ARBA00004141"/>
    </source>
</evidence>
<proteinExistence type="predicted"/>
<protein>
    <recommendedName>
        <fullName evidence="5">O-antigen ligase-related domain-containing protein</fullName>
    </recommendedName>
</protein>
<keyword evidence="3" id="KW-1133">Transmembrane helix</keyword>
<comment type="subcellular location">
    <subcellularLocation>
        <location evidence="1">Membrane</location>
        <topology evidence="1">Multi-pass membrane protein</topology>
    </subcellularLocation>
</comment>
<evidence type="ECO:0000259" key="5">
    <source>
        <dbReference type="Pfam" id="PF04932"/>
    </source>
</evidence>
<dbReference type="PANTHER" id="PTHR37422:SF17">
    <property type="entry name" value="O-ANTIGEN LIGASE"/>
    <property type="match status" value="1"/>
</dbReference>
<keyword evidence="4" id="KW-0472">Membrane</keyword>
<dbReference type="RefSeq" id="WP_196222857.1">
    <property type="nucleotide sequence ID" value="NZ_CP060439.1"/>
</dbReference>
<feature type="domain" description="O-antigen ligase-related" evidence="5">
    <location>
        <begin position="210"/>
        <end position="346"/>
    </location>
</feature>
<keyword evidence="2" id="KW-0812">Transmembrane</keyword>
<keyword evidence="7" id="KW-1185">Reference proteome</keyword>
<dbReference type="Pfam" id="PF04932">
    <property type="entry name" value="Wzy_C"/>
    <property type="match status" value="1"/>
</dbReference>
<keyword evidence="6" id="KW-0614">Plasmid</keyword>